<evidence type="ECO:0000313" key="2">
    <source>
        <dbReference type="Proteomes" id="UP001165060"/>
    </source>
</evidence>
<keyword evidence="2" id="KW-1185">Reference proteome</keyword>
<feature type="non-terminal residue" evidence="1">
    <location>
        <position position="1"/>
    </location>
</feature>
<protein>
    <submittedName>
        <fullName evidence="1">Uncharacterized protein</fullName>
    </submittedName>
</protein>
<reference evidence="1 2" key="1">
    <citation type="journal article" date="2023" name="Commun. Biol.">
        <title>Genome analysis of Parmales, the sister group of diatoms, reveals the evolutionary specialization of diatoms from phago-mixotrophs to photoautotrophs.</title>
        <authorList>
            <person name="Ban H."/>
            <person name="Sato S."/>
            <person name="Yoshikawa S."/>
            <person name="Yamada K."/>
            <person name="Nakamura Y."/>
            <person name="Ichinomiya M."/>
            <person name="Sato N."/>
            <person name="Blanc-Mathieu R."/>
            <person name="Endo H."/>
            <person name="Kuwata A."/>
            <person name="Ogata H."/>
        </authorList>
    </citation>
    <scope>NUCLEOTIDE SEQUENCE [LARGE SCALE GENOMIC DNA]</scope>
</reference>
<name>A0ABQ6N0F7_9STRA</name>
<dbReference type="EMBL" id="BRYB01001924">
    <property type="protein sequence ID" value="GMI36441.1"/>
    <property type="molecule type" value="Genomic_DNA"/>
</dbReference>
<sequence length="360" mass="40530">PPPPRYLTTIRNFDTWGEQVKTAPPELNLTAHLGAPPPDAKPYQVMTMAILDEDFAPLHVAQHVGDMDDGRLFSHRGLPFVVSLDTLVQEGTNSEYYENFLLEFNWPEGEEVWPPTRRPNTKVRDSTLDDPKNWQDNAIRWGKNYMPFEYDGIVHFVTSPLPLTIMRCPGITDPSARTDPPCEWLNFPGSKFRSSLAGFHPKIGATYEKAMAIRGGGEGLVFGDRWLFVGCHVTRKGGRHFPELVRVDLRTWEMARSRPTLAEFQKLRPEEMEGSELWRKWGVDASNEVGIFDPTGLFLREHAGAGLKGEGDKTVELFMSACVTSKAWVKLEPDDVCNGVYKVDSALLPTEWGGQFVAPQ</sequence>
<comment type="caution">
    <text evidence="1">The sequence shown here is derived from an EMBL/GenBank/DDBJ whole genome shotgun (WGS) entry which is preliminary data.</text>
</comment>
<proteinExistence type="predicted"/>
<accession>A0ABQ6N0F7</accession>
<evidence type="ECO:0000313" key="1">
    <source>
        <dbReference type="EMBL" id="GMI36441.1"/>
    </source>
</evidence>
<organism evidence="1 2">
    <name type="scientific">Tetraparma gracilis</name>
    <dbReference type="NCBI Taxonomy" id="2962635"/>
    <lineage>
        <taxon>Eukaryota</taxon>
        <taxon>Sar</taxon>
        <taxon>Stramenopiles</taxon>
        <taxon>Ochrophyta</taxon>
        <taxon>Bolidophyceae</taxon>
        <taxon>Parmales</taxon>
        <taxon>Triparmaceae</taxon>
        <taxon>Tetraparma</taxon>
    </lineage>
</organism>
<gene>
    <name evidence="1" type="ORF">TeGR_g1495</name>
</gene>
<dbReference type="Proteomes" id="UP001165060">
    <property type="component" value="Unassembled WGS sequence"/>
</dbReference>